<name>A0AAD9XPD4_9ROSI</name>
<organism evidence="2 3">
    <name type="scientific">Dipteronia dyeriana</name>
    <dbReference type="NCBI Taxonomy" id="168575"/>
    <lineage>
        <taxon>Eukaryota</taxon>
        <taxon>Viridiplantae</taxon>
        <taxon>Streptophyta</taxon>
        <taxon>Embryophyta</taxon>
        <taxon>Tracheophyta</taxon>
        <taxon>Spermatophyta</taxon>
        <taxon>Magnoliopsida</taxon>
        <taxon>eudicotyledons</taxon>
        <taxon>Gunneridae</taxon>
        <taxon>Pentapetalae</taxon>
        <taxon>rosids</taxon>
        <taxon>malvids</taxon>
        <taxon>Sapindales</taxon>
        <taxon>Sapindaceae</taxon>
        <taxon>Hippocastanoideae</taxon>
        <taxon>Acereae</taxon>
        <taxon>Dipteronia</taxon>
    </lineage>
</organism>
<dbReference type="GO" id="GO:0003676">
    <property type="term" value="F:nucleic acid binding"/>
    <property type="evidence" value="ECO:0007669"/>
    <property type="project" value="InterPro"/>
</dbReference>
<dbReference type="InterPro" id="IPR002156">
    <property type="entry name" value="RNaseH_domain"/>
</dbReference>
<dbReference type="EMBL" id="JANJYI010000001">
    <property type="protein sequence ID" value="KAK2663021.1"/>
    <property type="molecule type" value="Genomic_DNA"/>
</dbReference>
<gene>
    <name evidence="2" type="ORF">Ddye_001595</name>
</gene>
<keyword evidence="3" id="KW-1185">Reference proteome</keyword>
<dbReference type="Proteomes" id="UP001280121">
    <property type="component" value="Unassembled WGS sequence"/>
</dbReference>
<accession>A0AAD9XPD4</accession>
<proteinExistence type="predicted"/>
<dbReference type="Pfam" id="PF13456">
    <property type="entry name" value="RVT_3"/>
    <property type="match status" value="1"/>
</dbReference>
<dbReference type="PANTHER" id="PTHR47074:SF11">
    <property type="entry name" value="REVERSE TRANSCRIPTASE-LIKE PROTEIN"/>
    <property type="match status" value="1"/>
</dbReference>
<evidence type="ECO:0000259" key="1">
    <source>
        <dbReference type="Pfam" id="PF13456"/>
    </source>
</evidence>
<evidence type="ECO:0000313" key="3">
    <source>
        <dbReference type="Proteomes" id="UP001280121"/>
    </source>
</evidence>
<sequence>MLLIPTYGVDTGNFFDYIFDYLPKLYRDMKELFCVLLWRIWFSRNSSAFCSTSVDMFDQIGWSKKFLDDYHFANIGSHGEINGKNQGREGLLSCRSPLDINVYKTNCGVAIDSRSGHVGVGIIVRNFACEVMACCSQKIVANLNNKSANLVAIQRSIQFCIDYGLSPCLIESDDDSGANWINHGMYRASKFRVILLDIDAMVAATSCISVSSITVKANNAALRLAKKALLIVDDNFWMEDYPACISSIIEAEMPG</sequence>
<dbReference type="InterPro" id="IPR052929">
    <property type="entry name" value="RNase_H-like_EbsB-rel"/>
</dbReference>
<comment type="caution">
    <text evidence="2">The sequence shown here is derived from an EMBL/GenBank/DDBJ whole genome shotgun (WGS) entry which is preliminary data.</text>
</comment>
<dbReference type="AlphaFoldDB" id="A0AAD9XPD4"/>
<dbReference type="InterPro" id="IPR036397">
    <property type="entry name" value="RNaseH_sf"/>
</dbReference>
<evidence type="ECO:0000313" key="2">
    <source>
        <dbReference type="EMBL" id="KAK2663021.1"/>
    </source>
</evidence>
<feature type="domain" description="RNase H type-1" evidence="1">
    <location>
        <begin position="108"/>
        <end position="228"/>
    </location>
</feature>
<dbReference type="GO" id="GO:0004523">
    <property type="term" value="F:RNA-DNA hybrid ribonuclease activity"/>
    <property type="evidence" value="ECO:0007669"/>
    <property type="project" value="InterPro"/>
</dbReference>
<dbReference type="PANTHER" id="PTHR47074">
    <property type="entry name" value="BNAC02G40300D PROTEIN"/>
    <property type="match status" value="1"/>
</dbReference>
<dbReference type="Gene3D" id="3.30.420.10">
    <property type="entry name" value="Ribonuclease H-like superfamily/Ribonuclease H"/>
    <property type="match status" value="1"/>
</dbReference>
<protein>
    <recommendedName>
        <fullName evidence="1">RNase H type-1 domain-containing protein</fullName>
    </recommendedName>
</protein>
<reference evidence="2" key="1">
    <citation type="journal article" date="2023" name="Plant J.">
        <title>Genome sequences and population genomics provide insights into the demographic history, inbreeding, and mutation load of two 'living fossil' tree species of Dipteronia.</title>
        <authorList>
            <person name="Feng Y."/>
            <person name="Comes H.P."/>
            <person name="Chen J."/>
            <person name="Zhu S."/>
            <person name="Lu R."/>
            <person name="Zhang X."/>
            <person name="Li P."/>
            <person name="Qiu J."/>
            <person name="Olsen K.M."/>
            <person name="Qiu Y."/>
        </authorList>
    </citation>
    <scope>NUCLEOTIDE SEQUENCE</scope>
    <source>
        <strain evidence="2">KIB01</strain>
    </source>
</reference>